<proteinExistence type="predicted"/>
<protein>
    <submittedName>
        <fullName evidence="1">Uncharacterized protein</fullName>
    </submittedName>
</protein>
<gene>
    <name evidence="1" type="ORF">SNOG_09724</name>
</gene>
<evidence type="ECO:0000313" key="1">
    <source>
        <dbReference type="EMBL" id="EAT82989.1"/>
    </source>
</evidence>
<dbReference type="RefSeq" id="XP_001800010.1">
    <property type="nucleotide sequence ID" value="XM_001799958.1"/>
</dbReference>
<dbReference type="Proteomes" id="UP000001055">
    <property type="component" value="Unassembled WGS sequence"/>
</dbReference>
<accession>Q0UEU0</accession>
<name>Q0UEU0_PHANO</name>
<dbReference type="EMBL" id="CH445339">
    <property type="protein sequence ID" value="EAT82989.1"/>
    <property type="molecule type" value="Genomic_DNA"/>
</dbReference>
<sequence>MPLPRPAVMLQIPQIVASHQSEIHCLVSGLTQVHETINTSIPQKSGGSGPIAERCLILSIVEGVTWAISYRAGKGIQRAGTIAPVAFVVSVQLPLRRACPTAPKLYPRDAS</sequence>
<dbReference type="AlphaFoldDB" id="Q0UEU0"/>
<dbReference type="KEGG" id="pno:SNOG_09724"/>
<dbReference type="InParanoid" id="Q0UEU0"/>
<dbReference type="HOGENOM" id="CLU_2159312_0_0_1"/>
<evidence type="ECO:0000313" key="2">
    <source>
        <dbReference type="Proteomes" id="UP000001055"/>
    </source>
</evidence>
<reference evidence="2" key="1">
    <citation type="journal article" date="2007" name="Plant Cell">
        <title>Dothideomycete-plant interactions illuminated by genome sequencing and EST analysis of the wheat pathogen Stagonospora nodorum.</title>
        <authorList>
            <person name="Hane J.K."/>
            <person name="Lowe R.G."/>
            <person name="Solomon P.S."/>
            <person name="Tan K.C."/>
            <person name="Schoch C.L."/>
            <person name="Spatafora J.W."/>
            <person name="Crous P.W."/>
            <person name="Kodira C."/>
            <person name="Birren B.W."/>
            <person name="Galagan J.E."/>
            <person name="Torriani S.F."/>
            <person name="McDonald B.A."/>
            <person name="Oliver R.P."/>
        </authorList>
    </citation>
    <scope>NUCLEOTIDE SEQUENCE [LARGE SCALE GENOMIC DNA]</scope>
    <source>
        <strain evidence="2">SN15 / ATCC MYA-4574 / FGSC 10173</strain>
    </source>
</reference>
<organism evidence="1 2">
    <name type="scientific">Phaeosphaeria nodorum (strain SN15 / ATCC MYA-4574 / FGSC 10173)</name>
    <name type="common">Glume blotch fungus</name>
    <name type="synonym">Parastagonospora nodorum</name>
    <dbReference type="NCBI Taxonomy" id="321614"/>
    <lineage>
        <taxon>Eukaryota</taxon>
        <taxon>Fungi</taxon>
        <taxon>Dikarya</taxon>
        <taxon>Ascomycota</taxon>
        <taxon>Pezizomycotina</taxon>
        <taxon>Dothideomycetes</taxon>
        <taxon>Pleosporomycetidae</taxon>
        <taxon>Pleosporales</taxon>
        <taxon>Pleosporineae</taxon>
        <taxon>Phaeosphaeriaceae</taxon>
        <taxon>Parastagonospora</taxon>
    </lineage>
</organism>
<dbReference type="GeneID" id="5976915"/>